<sequence length="421" mass="46335">MPRDIRPRRVGSSTIGETVTFAAGPFAGHTIRAELEEIQKADLGRKYACKDRRPLDPPPVVRLRIIHVKNPGTPDERERDFGRYDELVAFGLTCHLDLFPVRGDDGSESLPWENMGHHRASSSEPPPSLPPVFATAQALPVSPVEQYHVSYSYTVPPPLPPLHVSPPGMPALHSTLRRLPPAGPHPAYIHHDPVAESPAMPGSSEVVAYFNDYAITEGSSCTRWLVGTRFTEAAVIDYQDETMLVFVFPELAVQLEGVFVLRYRVFNIFARTAGEQCIPVIAECYGGPFRVYSTKEFPGLRASTELTKHLSSLGIRTHIREHERKRRKIDRSPVKSGPTIKSVPAAKSSPMKMGSAAKSGRVASKNTRAAAASAQRVTRARPARGRRGGHSKGKGKGKACEDDEEDLESISHEGSDSDWNW</sequence>
<dbReference type="PROSITE" id="PS51821">
    <property type="entry name" value="VELVET"/>
    <property type="match status" value="1"/>
</dbReference>
<dbReference type="HOGENOM" id="CLU_044751_0_0_1"/>
<dbReference type="InterPro" id="IPR038491">
    <property type="entry name" value="Velvet_dom_sf"/>
</dbReference>
<feature type="region of interest" description="Disordered" evidence="5">
    <location>
        <begin position="109"/>
        <end position="128"/>
    </location>
</feature>
<evidence type="ECO:0000256" key="4">
    <source>
        <dbReference type="ARBA" id="ARBA00023242"/>
    </source>
</evidence>
<evidence type="ECO:0000256" key="3">
    <source>
        <dbReference type="ARBA" id="ARBA00023163"/>
    </source>
</evidence>
<dbReference type="PANTHER" id="PTHR33572:SF3">
    <property type="entry name" value="VELVET COMPLEX SUBUNIT B"/>
    <property type="match status" value="1"/>
</dbReference>
<keyword evidence="8" id="KW-1185">Reference proteome</keyword>
<dbReference type="Gene3D" id="2.60.40.3960">
    <property type="entry name" value="Velvet domain"/>
    <property type="match status" value="1"/>
</dbReference>
<evidence type="ECO:0000313" key="7">
    <source>
        <dbReference type="EMBL" id="EMD37537.1"/>
    </source>
</evidence>
<evidence type="ECO:0000256" key="2">
    <source>
        <dbReference type="ARBA" id="ARBA00023015"/>
    </source>
</evidence>
<keyword evidence="3" id="KW-0804">Transcription</keyword>
<dbReference type="InterPro" id="IPR037525">
    <property type="entry name" value="Velvet_dom"/>
</dbReference>
<protein>
    <recommendedName>
        <fullName evidence="6">Velvet domain-containing protein</fullName>
    </recommendedName>
</protein>
<proteinExistence type="predicted"/>
<dbReference type="EMBL" id="KB445796">
    <property type="protein sequence ID" value="EMD37537.1"/>
    <property type="molecule type" value="Genomic_DNA"/>
</dbReference>
<dbReference type="OrthoDB" id="5599552at2759"/>
<keyword evidence="2" id="KW-0805">Transcription regulation</keyword>
<evidence type="ECO:0000259" key="6">
    <source>
        <dbReference type="PROSITE" id="PS51821"/>
    </source>
</evidence>
<accession>M2RGF5</accession>
<feature type="domain" description="Velvet" evidence="6">
    <location>
        <begin position="28"/>
        <end position="320"/>
    </location>
</feature>
<keyword evidence="4" id="KW-0539">Nucleus</keyword>
<feature type="region of interest" description="Disordered" evidence="5">
    <location>
        <begin position="319"/>
        <end position="421"/>
    </location>
</feature>
<dbReference type="Pfam" id="PF11754">
    <property type="entry name" value="Velvet"/>
    <property type="match status" value="1"/>
</dbReference>
<dbReference type="InterPro" id="IPR021740">
    <property type="entry name" value="Velvet"/>
</dbReference>
<organism evidence="7 8">
    <name type="scientific">Ceriporiopsis subvermispora (strain B)</name>
    <name type="common">White-rot fungus</name>
    <name type="synonym">Gelatoporia subvermispora</name>
    <dbReference type="NCBI Taxonomy" id="914234"/>
    <lineage>
        <taxon>Eukaryota</taxon>
        <taxon>Fungi</taxon>
        <taxon>Dikarya</taxon>
        <taxon>Basidiomycota</taxon>
        <taxon>Agaricomycotina</taxon>
        <taxon>Agaricomycetes</taxon>
        <taxon>Polyporales</taxon>
        <taxon>Gelatoporiaceae</taxon>
        <taxon>Gelatoporia</taxon>
    </lineage>
</organism>
<name>M2RGF5_CERS8</name>
<comment type="subcellular location">
    <subcellularLocation>
        <location evidence="1">Nucleus</location>
    </subcellularLocation>
</comment>
<feature type="compositionally biased region" description="Basic residues" evidence="5">
    <location>
        <begin position="319"/>
        <end position="329"/>
    </location>
</feature>
<dbReference type="GO" id="GO:0005634">
    <property type="term" value="C:nucleus"/>
    <property type="evidence" value="ECO:0007669"/>
    <property type="project" value="UniProtKB-SubCell"/>
</dbReference>
<feature type="compositionally biased region" description="Basic residues" evidence="5">
    <location>
        <begin position="378"/>
        <end position="397"/>
    </location>
</feature>
<dbReference type="AlphaFoldDB" id="M2RGF5"/>
<evidence type="ECO:0000313" key="8">
    <source>
        <dbReference type="Proteomes" id="UP000016930"/>
    </source>
</evidence>
<dbReference type="Proteomes" id="UP000016930">
    <property type="component" value="Unassembled WGS sequence"/>
</dbReference>
<evidence type="ECO:0000256" key="1">
    <source>
        <dbReference type="ARBA" id="ARBA00004123"/>
    </source>
</evidence>
<evidence type="ECO:0000256" key="5">
    <source>
        <dbReference type="SAM" id="MobiDB-lite"/>
    </source>
</evidence>
<feature type="compositionally biased region" description="Low complexity" evidence="5">
    <location>
        <begin position="361"/>
        <end position="377"/>
    </location>
</feature>
<reference evidence="7 8" key="1">
    <citation type="journal article" date="2012" name="Proc. Natl. Acad. Sci. U.S.A.">
        <title>Comparative genomics of Ceriporiopsis subvermispora and Phanerochaete chrysosporium provide insight into selective ligninolysis.</title>
        <authorList>
            <person name="Fernandez-Fueyo E."/>
            <person name="Ruiz-Duenas F.J."/>
            <person name="Ferreira P."/>
            <person name="Floudas D."/>
            <person name="Hibbett D.S."/>
            <person name="Canessa P."/>
            <person name="Larrondo L.F."/>
            <person name="James T.Y."/>
            <person name="Seelenfreund D."/>
            <person name="Lobos S."/>
            <person name="Polanco R."/>
            <person name="Tello M."/>
            <person name="Honda Y."/>
            <person name="Watanabe T."/>
            <person name="Watanabe T."/>
            <person name="Ryu J.S."/>
            <person name="Kubicek C.P."/>
            <person name="Schmoll M."/>
            <person name="Gaskell J."/>
            <person name="Hammel K.E."/>
            <person name="St John F.J."/>
            <person name="Vanden Wymelenberg A."/>
            <person name="Sabat G."/>
            <person name="Splinter BonDurant S."/>
            <person name="Syed K."/>
            <person name="Yadav J.S."/>
            <person name="Doddapaneni H."/>
            <person name="Subramanian V."/>
            <person name="Lavin J.L."/>
            <person name="Oguiza J.A."/>
            <person name="Perez G."/>
            <person name="Pisabarro A.G."/>
            <person name="Ramirez L."/>
            <person name="Santoyo F."/>
            <person name="Master E."/>
            <person name="Coutinho P.M."/>
            <person name="Henrissat B."/>
            <person name="Lombard V."/>
            <person name="Magnuson J.K."/>
            <person name="Kuees U."/>
            <person name="Hori C."/>
            <person name="Igarashi K."/>
            <person name="Samejima M."/>
            <person name="Held B.W."/>
            <person name="Barry K.W."/>
            <person name="LaButti K.M."/>
            <person name="Lapidus A."/>
            <person name="Lindquist E.A."/>
            <person name="Lucas S.M."/>
            <person name="Riley R."/>
            <person name="Salamov A.A."/>
            <person name="Hoffmeister D."/>
            <person name="Schwenk D."/>
            <person name="Hadar Y."/>
            <person name="Yarden O."/>
            <person name="de Vries R.P."/>
            <person name="Wiebenga A."/>
            <person name="Stenlid J."/>
            <person name="Eastwood D."/>
            <person name="Grigoriev I.V."/>
            <person name="Berka R.M."/>
            <person name="Blanchette R.A."/>
            <person name="Kersten P."/>
            <person name="Martinez A.T."/>
            <person name="Vicuna R."/>
            <person name="Cullen D."/>
        </authorList>
    </citation>
    <scope>NUCLEOTIDE SEQUENCE [LARGE SCALE GENOMIC DNA]</scope>
    <source>
        <strain evidence="7 8">B</strain>
    </source>
</reference>
<gene>
    <name evidence="7" type="ORF">CERSUDRAFT_114167</name>
</gene>
<dbReference type="PANTHER" id="PTHR33572">
    <property type="entry name" value="SPORE DEVELOPMENT REGULATOR VOSA"/>
    <property type="match status" value="1"/>
</dbReference>